<sequence length="196" mass="21177">MLNAGKSTNEFSNKSIKKKTVPSVPRRHSKSPLFVSNLIWLHIKLPGRVPGSRRARSGGGRRASAAKHKRDPLEHFTCEQLQTSTGVPEVLAVRACGSPADRCAPVKAQRTLTSRIQERVARFDVCRKICKALAMSLKAFVSSPRPEFIDFIFEVGTQSLTCCSPPASCSGSCLIPVAGRPEAMHGLSISGARLAP</sequence>
<dbReference type="AlphaFoldDB" id="A0A4C1U4J6"/>
<dbReference type="Proteomes" id="UP000299102">
    <property type="component" value="Unassembled WGS sequence"/>
</dbReference>
<dbReference type="EMBL" id="BGZK01000127">
    <property type="protein sequence ID" value="GBP21315.1"/>
    <property type="molecule type" value="Genomic_DNA"/>
</dbReference>
<feature type="compositionally biased region" description="Basic residues" evidence="1">
    <location>
        <begin position="15"/>
        <end position="28"/>
    </location>
</feature>
<protein>
    <submittedName>
        <fullName evidence="2">Uncharacterized protein</fullName>
    </submittedName>
</protein>
<feature type="compositionally biased region" description="Polar residues" evidence="1">
    <location>
        <begin position="1"/>
        <end position="14"/>
    </location>
</feature>
<organism evidence="2 3">
    <name type="scientific">Eumeta variegata</name>
    <name type="common">Bagworm moth</name>
    <name type="synonym">Eumeta japonica</name>
    <dbReference type="NCBI Taxonomy" id="151549"/>
    <lineage>
        <taxon>Eukaryota</taxon>
        <taxon>Metazoa</taxon>
        <taxon>Ecdysozoa</taxon>
        <taxon>Arthropoda</taxon>
        <taxon>Hexapoda</taxon>
        <taxon>Insecta</taxon>
        <taxon>Pterygota</taxon>
        <taxon>Neoptera</taxon>
        <taxon>Endopterygota</taxon>
        <taxon>Lepidoptera</taxon>
        <taxon>Glossata</taxon>
        <taxon>Ditrysia</taxon>
        <taxon>Tineoidea</taxon>
        <taxon>Psychidae</taxon>
        <taxon>Oiketicinae</taxon>
        <taxon>Eumeta</taxon>
    </lineage>
</organism>
<name>A0A4C1U4J6_EUMVA</name>
<evidence type="ECO:0000256" key="1">
    <source>
        <dbReference type="SAM" id="MobiDB-lite"/>
    </source>
</evidence>
<gene>
    <name evidence="2" type="ORF">EVAR_11711_1</name>
</gene>
<feature type="region of interest" description="Disordered" evidence="1">
    <location>
        <begin position="50"/>
        <end position="69"/>
    </location>
</feature>
<accession>A0A4C1U4J6</accession>
<proteinExistence type="predicted"/>
<comment type="caution">
    <text evidence="2">The sequence shown here is derived from an EMBL/GenBank/DDBJ whole genome shotgun (WGS) entry which is preliminary data.</text>
</comment>
<evidence type="ECO:0000313" key="2">
    <source>
        <dbReference type="EMBL" id="GBP21315.1"/>
    </source>
</evidence>
<keyword evidence="3" id="KW-1185">Reference proteome</keyword>
<feature type="region of interest" description="Disordered" evidence="1">
    <location>
        <begin position="1"/>
        <end position="28"/>
    </location>
</feature>
<evidence type="ECO:0000313" key="3">
    <source>
        <dbReference type="Proteomes" id="UP000299102"/>
    </source>
</evidence>
<reference evidence="2 3" key="1">
    <citation type="journal article" date="2019" name="Commun. Biol.">
        <title>The bagworm genome reveals a unique fibroin gene that provides high tensile strength.</title>
        <authorList>
            <person name="Kono N."/>
            <person name="Nakamura H."/>
            <person name="Ohtoshi R."/>
            <person name="Tomita M."/>
            <person name="Numata K."/>
            <person name="Arakawa K."/>
        </authorList>
    </citation>
    <scope>NUCLEOTIDE SEQUENCE [LARGE SCALE GENOMIC DNA]</scope>
</reference>